<feature type="domain" description="Aldehyde dehydrogenase" evidence="4">
    <location>
        <begin position="16"/>
        <end position="475"/>
    </location>
</feature>
<evidence type="ECO:0000313" key="5">
    <source>
        <dbReference type="EMBL" id="GLB68151.1"/>
    </source>
</evidence>
<dbReference type="Gene3D" id="3.40.309.10">
    <property type="entry name" value="Aldehyde Dehydrogenase, Chain A, domain 2"/>
    <property type="match status" value="1"/>
</dbReference>
<evidence type="ECO:0000256" key="1">
    <source>
        <dbReference type="ARBA" id="ARBA00009986"/>
    </source>
</evidence>
<dbReference type="Pfam" id="PF00171">
    <property type="entry name" value="Aldedh"/>
    <property type="match status" value="1"/>
</dbReference>
<dbReference type="InterPro" id="IPR016163">
    <property type="entry name" value="Ald_DH_C"/>
</dbReference>
<comment type="caution">
    <text evidence="5">The sequence shown here is derived from an EMBL/GenBank/DDBJ whole genome shotgun (WGS) entry which is preliminary data.</text>
</comment>
<evidence type="ECO:0000256" key="3">
    <source>
        <dbReference type="ARBA" id="ARBA00023027"/>
    </source>
</evidence>
<sequence length="487" mass="50766">MAITRDLIIGGKHVPAASGKTTEDINPYTGEAFATVAAAGAEDMTMAVAAAAAALDDWVAMAPSARRKIFLKAADLLEERVEQGAELMAGEVGGVKPWSLFNTGLAANMLREAAAATTATRGDVLASDMPGAYSLSIRQPFGVVGAMSPWNAPFILGIRAIAVPLAVGNTAVLKPSEDAPLACGLYLADALLDAGLPPGVLNVVTNAPEDAADVVGAMITDERVRIVNFTGSTTVGRKIGVMAAENLKPAVLELGGKNSLVVLKDADLDYAVDAAVFGSFMNAGQICMSVDRVVVDQSLAEEFTGKFARRVSALPTGDPADPATVIGPAVNAKSAHRQYELIDDALRKGATAVAGGHKLDHSVVPATVLTGTTPEMRIFHEEIFGSATTVLPARDSEHAVELANDTKYGLTAGVISENIHEGLKVAQRLRTGIVHVNDQPVADEPMAPFGGIQNSGYGKFGGQAGIDSFTEQRWVTIQQYGHAQYPI</sequence>
<dbReference type="InterPro" id="IPR016161">
    <property type="entry name" value="Ald_DH/histidinol_DH"/>
</dbReference>
<keyword evidence="2" id="KW-0560">Oxidoreductase</keyword>
<gene>
    <name evidence="5" type="primary">vdh</name>
    <name evidence="5" type="ORF">AHIS1636_25930</name>
</gene>
<evidence type="ECO:0000313" key="6">
    <source>
        <dbReference type="Proteomes" id="UP001209654"/>
    </source>
</evidence>
<keyword evidence="6" id="KW-1185">Reference proteome</keyword>
<dbReference type="Proteomes" id="UP001209654">
    <property type="component" value="Unassembled WGS sequence"/>
</dbReference>
<dbReference type="RefSeq" id="WP_264796252.1">
    <property type="nucleotide sequence ID" value="NZ_BRVS01000013.1"/>
</dbReference>
<organism evidence="5 6">
    <name type="scientific">Arthrobacter mangrovi</name>
    <dbReference type="NCBI Taxonomy" id="2966350"/>
    <lineage>
        <taxon>Bacteria</taxon>
        <taxon>Bacillati</taxon>
        <taxon>Actinomycetota</taxon>
        <taxon>Actinomycetes</taxon>
        <taxon>Micrococcales</taxon>
        <taxon>Micrococcaceae</taxon>
        <taxon>Arthrobacter</taxon>
    </lineage>
</organism>
<dbReference type="SUPFAM" id="SSF53720">
    <property type="entry name" value="ALDH-like"/>
    <property type="match status" value="1"/>
</dbReference>
<dbReference type="PANTHER" id="PTHR42986">
    <property type="entry name" value="BENZALDEHYDE DEHYDROGENASE YFMT"/>
    <property type="match status" value="1"/>
</dbReference>
<dbReference type="InterPro" id="IPR016162">
    <property type="entry name" value="Ald_DH_N"/>
</dbReference>
<dbReference type="EMBL" id="BRVS01000013">
    <property type="protein sequence ID" value="GLB68151.1"/>
    <property type="molecule type" value="Genomic_DNA"/>
</dbReference>
<evidence type="ECO:0000259" key="4">
    <source>
        <dbReference type="Pfam" id="PF00171"/>
    </source>
</evidence>
<dbReference type="InterPro" id="IPR015590">
    <property type="entry name" value="Aldehyde_DH_dom"/>
</dbReference>
<comment type="similarity">
    <text evidence="1">Belongs to the aldehyde dehydrogenase family.</text>
</comment>
<dbReference type="Gene3D" id="3.40.605.10">
    <property type="entry name" value="Aldehyde Dehydrogenase, Chain A, domain 1"/>
    <property type="match status" value="1"/>
</dbReference>
<dbReference type="PANTHER" id="PTHR42986:SF1">
    <property type="entry name" value="BENZALDEHYDE DEHYDROGENASE YFMT"/>
    <property type="match status" value="1"/>
</dbReference>
<reference evidence="5 6" key="1">
    <citation type="journal article" date="2023" name="Int. J. Syst. Evol. Microbiol.">
        <title>Arthrobacter mangrovi sp. nov., an actinobacterium isolated from the rhizosphere of a mangrove.</title>
        <authorList>
            <person name="Hamada M."/>
            <person name="Saitou S."/>
            <person name="Enomoto N."/>
            <person name="Nanri K."/>
            <person name="Hidaka K."/>
            <person name="Miura T."/>
            <person name="Tamura T."/>
        </authorList>
    </citation>
    <scope>NUCLEOTIDE SEQUENCE [LARGE SCALE GENOMIC DNA]</scope>
    <source>
        <strain evidence="5 6">NBRC 112813</strain>
    </source>
</reference>
<protein>
    <submittedName>
        <fullName evidence="5">Salicylaldehyde dehydrogenase</fullName>
    </submittedName>
</protein>
<keyword evidence="3" id="KW-0520">NAD</keyword>
<evidence type="ECO:0000256" key="2">
    <source>
        <dbReference type="ARBA" id="ARBA00023002"/>
    </source>
</evidence>
<proteinExistence type="inferred from homology"/>
<accession>A0ABQ5MVZ1</accession>
<name>A0ABQ5MVZ1_9MICC</name>